<feature type="transmembrane region" description="Helical" evidence="1">
    <location>
        <begin position="139"/>
        <end position="161"/>
    </location>
</feature>
<feature type="transmembrane region" description="Helical" evidence="1">
    <location>
        <begin position="176"/>
        <end position="195"/>
    </location>
</feature>
<dbReference type="AlphaFoldDB" id="A0A2M8QFZ1"/>
<evidence type="ECO:0000313" key="3">
    <source>
        <dbReference type="Proteomes" id="UP000230790"/>
    </source>
</evidence>
<comment type="caution">
    <text evidence="2">The sequence shown here is derived from an EMBL/GenBank/DDBJ whole genome shotgun (WGS) entry which is preliminary data.</text>
</comment>
<name>A0A2M8QFZ1_9CHLR</name>
<evidence type="ECO:0000313" key="2">
    <source>
        <dbReference type="EMBL" id="PJF48688.1"/>
    </source>
</evidence>
<dbReference type="InterPro" id="IPR019206">
    <property type="entry name" value="DUF2085_TM"/>
</dbReference>
<keyword evidence="1" id="KW-0472">Membrane</keyword>
<sequence length="216" mass="24244">MVERLNRLGAGFERHWLAVLVGILLTYSLLPFGAPILKKLGLDALAQIIYQPYKLMCHTYGFRSFFLFGEQFVYSRPEFEQASGIDTGTFIGLLQARDFQGDARMGYKVALCQRDVAIYFAMGINGIAYALVRRRARPMPWLVFVLIGVVPIGVDGFSQLLSQPPFNLLPYRESTWGLRLITGALFGFSLAWLIFPLIESAFKPLPAAPRTAVRSD</sequence>
<dbReference type="Proteomes" id="UP000230790">
    <property type="component" value="Unassembled WGS sequence"/>
</dbReference>
<evidence type="ECO:0008006" key="4">
    <source>
        <dbReference type="Google" id="ProtNLM"/>
    </source>
</evidence>
<feature type="transmembrane region" description="Helical" evidence="1">
    <location>
        <begin position="16"/>
        <end position="37"/>
    </location>
</feature>
<reference evidence="2 3" key="1">
    <citation type="submission" date="2017-11" db="EMBL/GenBank/DDBJ databases">
        <title>Evolution of Phototrophy in the Chloroflexi Phylum Driven by Horizontal Gene Transfer.</title>
        <authorList>
            <person name="Ward L.M."/>
            <person name="Hemp J."/>
            <person name="Shih P.M."/>
            <person name="Mcglynn S.E."/>
            <person name="Fischer W."/>
        </authorList>
    </citation>
    <scope>NUCLEOTIDE SEQUENCE [LARGE SCALE GENOMIC DNA]</scope>
    <source>
        <strain evidence="2">JP3_7</strain>
    </source>
</reference>
<proteinExistence type="predicted"/>
<accession>A0A2M8QFZ1</accession>
<keyword evidence="1" id="KW-0812">Transmembrane</keyword>
<gene>
    <name evidence="2" type="ORF">CUN48_02210</name>
</gene>
<keyword evidence="1" id="KW-1133">Transmembrane helix</keyword>
<protein>
    <recommendedName>
        <fullName evidence="4">DUF2085 domain-containing protein</fullName>
    </recommendedName>
</protein>
<evidence type="ECO:0000256" key="1">
    <source>
        <dbReference type="SAM" id="Phobius"/>
    </source>
</evidence>
<organism evidence="2 3">
    <name type="scientific">Candidatus Thermofonsia Clade 3 bacterium</name>
    <dbReference type="NCBI Taxonomy" id="2364212"/>
    <lineage>
        <taxon>Bacteria</taxon>
        <taxon>Bacillati</taxon>
        <taxon>Chloroflexota</taxon>
        <taxon>Candidatus Thermofontia</taxon>
        <taxon>Candidatus Thermofonsia Clade 3</taxon>
    </lineage>
</organism>
<dbReference type="Pfam" id="PF09858">
    <property type="entry name" value="DUF2085"/>
    <property type="match status" value="1"/>
</dbReference>
<dbReference type="EMBL" id="PGTN01000008">
    <property type="protein sequence ID" value="PJF48688.1"/>
    <property type="molecule type" value="Genomic_DNA"/>
</dbReference>